<dbReference type="STRING" id="595494.Tola_0955"/>
<protein>
    <submittedName>
        <fullName evidence="2">Uncharacterized protein</fullName>
    </submittedName>
</protein>
<dbReference type="Proteomes" id="UP000009073">
    <property type="component" value="Chromosome"/>
</dbReference>
<dbReference type="KEGG" id="tau:Tola_0955"/>
<evidence type="ECO:0000313" key="2">
    <source>
        <dbReference type="EMBL" id="ACQ92583.1"/>
    </source>
</evidence>
<evidence type="ECO:0000313" key="3">
    <source>
        <dbReference type="Proteomes" id="UP000009073"/>
    </source>
</evidence>
<evidence type="ECO:0000256" key="1">
    <source>
        <dbReference type="SAM" id="SignalP"/>
    </source>
</evidence>
<dbReference type="RefSeq" id="WP_012729182.1">
    <property type="nucleotide sequence ID" value="NC_012691.1"/>
</dbReference>
<proteinExistence type="predicted"/>
<reference evidence="2 3" key="2">
    <citation type="journal article" date="2011" name="Stand. Genomic Sci.">
        <title>Complete genome sequence of Tolumonas auensis type strain (TA 4).</title>
        <authorList>
            <person name="Chertkov O."/>
            <person name="Copeland A."/>
            <person name="Lucas S."/>
            <person name="Lapidus A."/>
            <person name="Berry K.W."/>
            <person name="Detter J.C."/>
            <person name="Del Rio T.G."/>
            <person name="Hammon N."/>
            <person name="Dalin E."/>
            <person name="Tice H."/>
            <person name="Pitluck S."/>
            <person name="Richardson P."/>
            <person name="Bruce D."/>
            <person name="Goodwin L."/>
            <person name="Han C."/>
            <person name="Tapia R."/>
            <person name="Saunders E."/>
            <person name="Schmutz J."/>
            <person name="Brettin T."/>
            <person name="Larimer F."/>
            <person name="Land M."/>
            <person name="Hauser L."/>
            <person name="Spring S."/>
            <person name="Rohde M."/>
            <person name="Kyrpides N.C."/>
            <person name="Ivanova N."/>
            <person name="Goker M."/>
            <person name="Beller H.R."/>
            <person name="Klenk H.P."/>
            <person name="Woyke T."/>
        </authorList>
    </citation>
    <scope>NUCLEOTIDE SEQUENCE [LARGE SCALE GENOMIC DNA]</scope>
    <source>
        <strain evidence="3">DSM 9187 / TA4</strain>
    </source>
</reference>
<feature type="signal peptide" evidence="1">
    <location>
        <begin position="1"/>
        <end position="28"/>
    </location>
</feature>
<name>C4LCL9_TOLAT</name>
<keyword evidence="1" id="KW-0732">Signal</keyword>
<dbReference type="OrthoDB" id="6257262at2"/>
<sequence length="565" mass="59380">MKIKFNYKALFTALCLAGSTLVAGPALAAYPYTPAPFELDGNATANDYTGDDWDVLYNGVARTAGDVAPIAKTLLIIDRPEPTMAQFTGGGSKDEQDIPNWKWRGGTPPAKDDLTHAYAAAYIHKRVNADDHFILTFGMDRYDTSGDAQLGFWFLKDEVQPIAGGTFSGVHQDGDVLVLVNFSNGGTVPTINVFQWLGTGVVPVGSGEAVLCQNGYIPEGKDFCGITNPDSITAPWAYDNKDAGPSTTFPPGAFFEGAIDLTSLLPGDSTCFTNFVAESRSSTSITAVLKDFAHSNFDVCRIEVTKTCAAPMLNTDDTITYTIYGQVQNIGYGTVTNVTLSDDPAADGAFKVVNCGDQVPTGANFPLSSLSGSDPVCYSNTMTVALTDNGITDTVTATAITGGTNTITDDASYTCPTLQVNPAVTLNKTCDTQITTSGGNVAAEVLVKAVVCNTGDSRLDNLSLVDNKAGTLTRDGSTSTSLLKDACADYIGSYIPTTPDLVLVPVSGSEPTYVVPTDPKDVTFSDTVTFTAQDVFGVSVPRTGQAAITAQAQCPLCDADEICTP</sequence>
<feature type="chain" id="PRO_5002939097" evidence="1">
    <location>
        <begin position="29"/>
        <end position="565"/>
    </location>
</feature>
<gene>
    <name evidence="2" type="ordered locus">Tola_0955</name>
</gene>
<organism evidence="2 3">
    <name type="scientific">Tolumonas auensis (strain DSM 9187 / NBRC 110442 / TA 4)</name>
    <dbReference type="NCBI Taxonomy" id="595494"/>
    <lineage>
        <taxon>Bacteria</taxon>
        <taxon>Pseudomonadati</taxon>
        <taxon>Pseudomonadota</taxon>
        <taxon>Gammaproteobacteria</taxon>
        <taxon>Aeromonadales</taxon>
        <taxon>Aeromonadaceae</taxon>
        <taxon>Tolumonas</taxon>
    </lineage>
</organism>
<dbReference type="AlphaFoldDB" id="C4LCL9"/>
<dbReference type="EMBL" id="CP001616">
    <property type="protein sequence ID" value="ACQ92583.1"/>
    <property type="molecule type" value="Genomic_DNA"/>
</dbReference>
<accession>C4LCL9</accession>
<dbReference type="eggNOG" id="ENOG5030HUD">
    <property type="taxonomic scope" value="Bacteria"/>
</dbReference>
<keyword evidence="3" id="KW-1185">Reference proteome</keyword>
<dbReference type="HOGENOM" id="CLU_037119_0_0_6"/>
<reference evidence="3" key="1">
    <citation type="submission" date="2009-05" db="EMBL/GenBank/DDBJ databases">
        <title>Complete sequence of Tolumonas auensis DSM 9187.</title>
        <authorList>
            <consortium name="US DOE Joint Genome Institute"/>
            <person name="Lucas S."/>
            <person name="Copeland A."/>
            <person name="Lapidus A."/>
            <person name="Glavina del Rio T."/>
            <person name="Tice H."/>
            <person name="Bruce D."/>
            <person name="Goodwin L."/>
            <person name="Pitluck S."/>
            <person name="Chertkov O."/>
            <person name="Brettin T."/>
            <person name="Detter J.C."/>
            <person name="Han C."/>
            <person name="Larimer F."/>
            <person name="Land M."/>
            <person name="Hauser L."/>
            <person name="Kyrpides N."/>
            <person name="Mikhailova N."/>
            <person name="Spring S."/>
            <person name="Beller H."/>
        </authorList>
    </citation>
    <scope>NUCLEOTIDE SEQUENCE [LARGE SCALE GENOMIC DNA]</scope>
    <source>
        <strain evidence="3">DSM 9187 / TA4</strain>
    </source>
</reference>